<dbReference type="NCBIfam" id="TIGR01863">
    <property type="entry name" value="cas_Csd1"/>
    <property type="match status" value="1"/>
</dbReference>
<dbReference type="AlphaFoldDB" id="A0A380NMR7"/>
<gene>
    <name evidence="2" type="ORF">NCTC12020_01295</name>
</gene>
<feature type="region of interest" description="Disordered" evidence="1">
    <location>
        <begin position="324"/>
        <end position="349"/>
    </location>
</feature>
<dbReference type="RefSeq" id="WP_115310449.1">
    <property type="nucleotide sequence ID" value="NZ_UHIO01000001.1"/>
</dbReference>
<dbReference type="InterPro" id="IPR010144">
    <property type="entry name" value="CRISPR-assoc_prot_Csd1-typ"/>
</dbReference>
<keyword evidence="3" id="KW-1185">Reference proteome</keyword>
<evidence type="ECO:0000256" key="1">
    <source>
        <dbReference type="SAM" id="MobiDB-lite"/>
    </source>
</evidence>
<dbReference type="Proteomes" id="UP000255367">
    <property type="component" value="Unassembled WGS sequence"/>
</dbReference>
<evidence type="ECO:0000313" key="3">
    <source>
        <dbReference type="Proteomes" id="UP000255367"/>
    </source>
</evidence>
<dbReference type="Pfam" id="PF09709">
    <property type="entry name" value="Cas_Csd1"/>
    <property type="match status" value="1"/>
</dbReference>
<dbReference type="OrthoDB" id="5389988at2"/>
<reference evidence="2 3" key="1">
    <citation type="submission" date="2018-06" db="EMBL/GenBank/DDBJ databases">
        <authorList>
            <consortium name="Pathogen Informatics"/>
            <person name="Doyle S."/>
        </authorList>
    </citation>
    <scope>NUCLEOTIDE SEQUENCE [LARGE SCALE GENOMIC DNA]</scope>
    <source>
        <strain evidence="2 3">NCTC12020</strain>
    </source>
</reference>
<name>A0A380NMR7_9FIRM</name>
<sequence>MNLLKVLLTTYDQALKRGIVDNSDNMKEPNLLPLYHSNKKSATGKDIFVITLNEEGRLINGDYLAQNEYIVFPVTEGSINRTTNAAPHPICDEVSYLVSDGSKKGIEKNRLYFEVQDDIKAFLQQHNKQNIAFEAIYRYVRGNTLLEDIANNVTQGQAYTLEGSTVIYETEGKVTKVDLAKLFITFEIAYADKGIITVSQDKEFHQLYIDYVTAQNEAQPEQEYCDIAGKKMYCISTHRGLVGKAKLISISNHKDTYFGRFTDGEQIIHIGYETSQKIHNMLKFLLDSDKYKYYLGENSYCVSWLSYDLLAAQAPFFEDQEVNSVNDDDYDDYDNDYDDNANDEEAPNNSSNHGDIFIEHLVPAINKYFAGEGMRETDDCDKYFCVLIIEKSSNGRMSVKYFQSFVISDIKERAQQWYIDLAWPYWDVRTQSRIMQAPSLRKLINYTYGEEGDKGIVCQQKKVVRKNLERLLPCVLTGRPLPSDFFQTAVNRLKNRESYDKFWDAALNRCCSIIKKHKADKGYQVFDEKGALRMENSRSFLYGRLLATYEKLEMDAMSSNSKSEGRITNAERLWSAMQSRPLQIATLLQRKSMPYQNSLKKRKYGLQIMYSNLLTEIYNGIREAEAGSTSVARAVLKEDFILGYYAQKQLFYTKKEKAENTVVEQESAVE</sequence>
<dbReference type="EMBL" id="UHIO01000001">
    <property type="protein sequence ID" value="SUP43701.1"/>
    <property type="molecule type" value="Genomic_DNA"/>
</dbReference>
<accession>A0A380NMR7</accession>
<feature type="compositionally biased region" description="Acidic residues" evidence="1">
    <location>
        <begin position="324"/>
        <end position="346"/>
    </location>
</feature>
<evidence type="ECO:0000313" key="2">
    <source>
        <dbReference type="EMBL" id="SUP43701.1"/>
    </source>
</evidence>
<proteinExistence type="predicted"/>
<organism evidence="2 3">
    <name type="scientific">Veillonella criceti</name>
    <dbReference type="NCBI Taxonomy" id="103891"/>
    <lineage>
        <taxon>Bacteria</taxon>
        <taxon>Bacillati</taxon>
        <taxon>Bacillota</taxon>
        <taxon>Negativicutes</taxon>
        <taxon>Veillonellales</taxon>
        <taxon>Veillonellaceae</taxon>
        <taxon>Veillonella</taxon>
    </lineage>
</organism>
<protein>
    <submittedName>
        <fullName evidence="2">CRISPR-associated protein Cas8c/Csd1, subtype I-C/DVULG</fullName>
    </submittedName>
</protein>